<comment type="caution">
    <text evidence="2">The sequence shown here is derived from an EMBL/GenBank/DDBJ whole genome shotgun (WGS) entry which is preliminary data.</text>
</comment>
<gene>
    <name evidence="2" type="ORF">B9L23_00665</name>
</gene>
<sequence>MLAISFTYLYNIKCWSLTAMKWKVADTPGRFAMASVQEISMENVYFQNRRRRRENNGKGKNSYPFKSLRSSNS</sequence>
<reference evidence="2 3" key="1">
    <citation type="submission" date="2017-04" db="EMBL/GenBank/DDBJ databases">
        <title>The genome sequence of Parageobacillus galactosidasius DSM 18751.</title>
        <authorList>
            <person name="Ramaloko W.T."/>
            <person name="Koen N."/>
            <person name="Polliack S."/>
            <person name="Aliyu H."/>
            <person name="Lebre P."/>
            <person name="Mohr T."/>
            <person name="Oswald F."/>
            <person name="Zwick M."/>
            <person name="Neumann A."/>
            <person name="Syldatk C."/>
            <person name="Cowan D."/>
            <person name="De Maayer P."/>
        </authorList>
    </citation>
    <scope>NUCLEOTIDE SEQUENCE [LARGE SCALE GENOMIC DNA]</scope>
    <source>
        <strain evidence="2 3">DSM 18751</strain>
    </source>
</reference>
<evidence type="ECO:0000313" key="3">
    <source>
        <dbReference type="Proteomes" id="UP000198394"/>
    </source>
</evidence>
<name>A0A226QLY8_9BACL</name>
<protein>
    <submittedName>
        <fullName evidence="2">Uncharacterized protein</fullName>
    </submittedName>
</protein>
<dbReference type="Proteomes" id="UP000198394">
    <property type="component" value="Unassembled WGS sequence"/>
</dbReference>
<dbReference type="EMBL" id="NDYL01000001">
    <property type="protein sequence ID" value="OXB93541.1"/>
    <property type="molecule type" value="Genomic_DNA"/>
</dbReference>
<dbReference type="AlphaFoldDB" id="A0A226QLY8"/>
<proteinExistence type="predicted"/>
<accession>A0A226QLY8</accession>
<feature type="region of interest" description="Disordered" evidence="1">
    <location>
        <begin position="49"/>
        <end position="73"/>
    </location>
</feature>
<evidence type="ECO:0000313" key="2">
    <source>
        <dbReference type="EMBL" id="OXB93541.1"/>
    </source>
</evidence>
<keyword evidence="3" id="KW-1185">Reference proteome</keyword>
<organism evidence="2 3">
    <name type="scientific">Parageobacillus galactosidasius</name>
    <dbReference type="NCBI Taxonomy" id="883812"/>
    <lineage>
        <taxon>Bacteria</taxon>
        <taxon>Bacillati</taxon>
        <taxon>Bacillota</taxon>
        <taxon>Bacilli</taxon>
        <taxon>Bacillales</taxon>
        <taxon>Anoxybacillaceae</taxon>
        <taxon>Parageobacillus</taxon>
    </lineage>
</organism>
<evidence type="ECO:0000256" key="1">
    <source>
        <dbReference type="SAM" id="MobiDB-lite"/>
    </source>
</evidence>